<comment type="caution">
    <text evidence="2">The sequence shown here is derived from an EMBL/GenBank/DDBJ whole genome shotgun (WGS) entry which is preliminary data.</text>
</comment>
<protein>
    <submittedName>
        <fullName evidence="2">Uncharacterized protein</fullName>
    </submittedName>
</protein>
<dbReference type="AlphaFoldDB" id="A0AAV0JZZ9"/>
<name>A0AAV0JZZ9_9ROSI</name>
<organism evidence="2 3">
    <name type="scientific">Linum tenue</name>
    <dbReference type="NCBI Taxonomy" id="586396"/>
    <lineage>
        <taxon>Eukaryota</taxon>
        <taxon>Viridiplantae</taxon>
        <taxon>Streptophyta</taxon>
        <taxon>Embryophyta</taxon>
        <taxon>Tracheophyta</taxon>
        <taxon>Spermatophyta</taxon>
        <taxon>Magnoliopsida</taxon>
        <taxon>eudicotyledons</taxon>
        <taxon>Gunneridae</taxon>
        <taxon>Pentapetalae</taxon>
        <taxon>rosids</taxon>
        <taxon>fabids</taxon>
        <taxon>Malpighiales</taxon>
        <taxon>Linaceae</taxon>
        <taxon>Linum</taxon>
    </lineage>
</organism>
<evidence type="ECO:0000313" key="2">
    <source>
        <dbReference type="EMBL" id="CAI0415521.1"/>
    </source>
</evidence>
<evidence type="ECO:0000313" key="3">
    <source>
        <dbReference type="Proteomes" id="UP001154282"/>
    </source>
</evidence>
<keyword evidence="3" id="KW-1185">Reference proteome</keyword>
<feature type="compositionally biased region" description="Gly residues" evidence="1">
    <location>
        <begin position="1"/>
        <end position="10"/>
    </location>
</feature>
<proteinExistence type="predicted"/>
<gene>
    <name evidence="2" type="ORF">LITE_LOCUS16663</name>
</gene>
<dbReference type="Proteomes" id="UP001154282">
    <property type="component" value="Unassembled WGS sequence"/>
</dbReference>
<dbReference type="EMBL" id="CAMGYJ010000005">
    <property type="protein sequence ID" value="CAI0415521.1"/>
    <property type="molecule type" value="Genomic_DNA"/>
</dbReference>
<evidence type="ECO:0000256" key="1">
    <source>
        <dbReference type="SAM" id="MobiDB-lite"/>
    </source>
</evidence>
<sequence>MQPGDRSGGAGDRDGGDGVPDVRCVRDHGAVVAVVDGELHSPDEGRGGGAGADGAREAAGPGCGGPGGAEGSGCGPGCSGEGPGCHQECPGRCWVQEPWAYLKLRRGLYREQFLGVFSRLYCM</sequence>
<reference evidence="2" key="1">
    <citation type="submission" date="2022-08" db="EMBL/GenBank/DDBJ databases">
        <authorList>
            <person name="Gutierrez-Valencia J."/>
        </authorList>
    </citation>
    <scope>NUCLEOTIDE SEQUENCE</scope>
</reference>
<feature type="compositionally biased region" description="Gly residues" evidence="1">
    <location>
        <begin position="61"/>
        <end position="83"/>
    </location>
</feature>
<feature type="region of interest" description="Disordered" evidence="1">
    <location>
        <begin position="1"/>
        <end position="86"/>
    </location>
</feature>
<feature type="compositionally biased region" description="Basic and acidic residues" evidence="1">
    <location>
        <begin position="37"/>
        <end position="46"/>
    </location>
</feature>
<accession>A0AAV0JZZ9</accession>